<dbReference type="EMBL" id="BMOC01000036">
    <property type="protein sequence ID" value="GGJ17573.1"/>
    <property type="molecule type" value="Genomic_DNA"/>
</dbReference>
<keyword evidence="2" id="KW-1185">Reference proteome</keyword>
<protein>
    <submittedName>
        <fullName evidence="1">Uncharacterized protein</fullName>
    </submittedName>
</protein>
<reference evidence="1" key="2">
    <citation type="submission" date="2020-09" db="EMBL/GenBank/DDBJ databases">
        <authorList>
            <person name="Sun Q."/>
            <person name="Ohkuma M."/>
        </authorList>
    </citation>
    <scope>NUCLEOTIDE SEQUENCE</scope>
    <source>
        <strain evidence="1">JCM 14359</strain>
    </source>
</reference>
<reference evidence="1" key="1">
    <citation type="journal article" date="2014" name="Int. J. Syst. Evol. Microbiol.">
        <title>Complete genome sequence of Corynebacterium casei LMG S-19264T (=DSM 44701T), isolated from a smear-ripened cheese.</title>
        <authorList>
            <consortium name="US DOE Joint Genome Institute (JGI-PGF)"/>
            <person name="Walter F."/>
            <person name="Albersmeier A."/>
            <person name="Kalinowski J."/>
            <person name="Ruckert C."/>
        </authorList>
    </citation>
    <scope>NUCLEOTIDE SEQUENCE</scope>
    <source>
        <strain evidence="1">JCM 14359</strain>
    </source>
</reference>
<dbReference type="AlphaFoldDB" id="A0A830ELK8"/>
<organism evidence="1 2">
    <name type="scientific">Halobellus salinus</name>
    <dbReference type="NCBI Taxonomy" id="931585"/>
    <lineage>
        <taxon>Archaea</taxon>
        <taxon>Methanobacteriati</taxon>
        <taxon>Methanobacteriota</taxon>
        <taxon>Stenosarchaea group</taxon>
        <taxon>Halobacteria</taxon>
        <taxon>Halobacteriales</taxon>
        <taxon>Haloferacaceae</taxon>
        <taxon>Halobellus</taxon>
    </lineage>
</organism>
<dbReference type="RefSeq" id="WP_188788749.1">
    <property type="nucleotide sequence ID" value="NZ_BMOC01000036.1"/>
</dbReference>
<gene>
    <name evidence="1" type="ORF">GCM10008995_29180</name>
</gene>
<name>A0A830ELK8_9EURY</name>
<evidence type="ECO:0000313" key="2">
    <source>
        <dbReference type="Proteomes" id="UP000653099"/>
    </source>
</evidence>
<accession>A0A830ELK8</accession>
<proteinExistence type="predicted"/>
<dbReference type="Proteomes" id="UP000653099">
    <property type="component" value="Unassembled WGS sequence"/>
</dbReference>
<sequence>MRIAEVPLWARAKRLVDLRDADGYTVDEEAETATLHYVGDDVPDVEVGRSTLVGHTQAYFDGLEDLSGLE</sequence>
<evidence type="ECO:0000313" key="1">
    <source>
        <dbReference type="EMBL" id="GGJ17573.1"/>
    </source>
</evidence>
<comment type="caution">
    <text evidence="1">The sequence shown here is derived from an EMBL/GenBank/DDBJ whole genome shotgun (WGS) entry which is preliminary data.</text>
</comment>